<accession>A0A5B8Y018</accession>
<dbReference type="EMBL" id="CP042467">
    <property type="protein sequence ID" value="QED29683.1"/>
    <property type="molecule type" value="Genomic_DNA"/>
</dbReference>
<name>A0A5B8Y018_9DELT</name>
<dbReference type="AlphaFoldDB" id="A0A5B8Y018"/>
<evidence type="ECO:0000313" key="2">
    <source>
        <dbReference type="Proteomes" id="UP000321595"/>
    </source>
</evidence>
<reference evidence="1 2" key="1">
    <citation type="submission" date="2019-08" db="EMBL/GenBank/DDBJ databases">
        <authorList>
            <person name="Liang Q."/>
        </authorList>
    </citation>
    <scope>NUCLEOTIDE SEQUENCE [LARGE SCALE GENOMIC DNA]</scope>
    <source>
        <strain evidence="1 2">V1718</strain>
    </source>
</reference>
<dbReference type="OrthoDB" id="5514432at2"/>
<protein>
    <recommendedName>
        <fullName evidence="3">Lipoprotein</fullName>
    </recommendedName>
</protein>
<organism evidence="1 2">
    <name type="scientific">Microvenator marinus</name>
    <dbReference type="NCBI Taxonomy" id="2600177"/>
    <lineage>
        <taxon>Bacteria</taxon>
        <taxon>Deltaproteobacteria</taxon>
        <taxon>Bradymonadales</taxon>
        <taxon>Microvenatoraceae</taxon>
        <taxon>Microvenator</taxon>
    </lineage>
</organism>
<dbReference type="KEGG" id="bbae:FRD01_21070"/>
<keyword evidence="2" id="KW-1185">Reference proteome</keyword>
<dbReference type="Proteomes" id="UP000321595">
    <property type="component" value="Chromosome"/>
</dbReference>
<sequence length="117" mass="12625">MLIEARNRWGLVICGGLGALSLSLLVGCADDLYAPCTLDPSSPDLAVQLCGDTSRELSCAVDNYVQCETRVCARYSGSAPFCTKRCSDDSDCPAGRCLEFPFQSGKLYCVENQLVEQ</sequence>
<evidence type="ECO:0000313" key="1">
    <source>
        <dbReference type="EMBL" id="QED29683.1"/>
    </source>
</evidence>
<evidence type="ECO:0008006" key="3">
    <source>
        <dbReference type="Google" id="ProtNLM"/>
    </source>
</evidence>
<dbReference type="RefSeq" id="WP_146962916.1">
    <property type="nucleotide sequence ID" value="NZ_CP042467.1"/>
</dbReference>
<gene>
    <name evidence="1" type="ORF">FRD01_21070</name>
</gene>
<proteinExistence type="predicted"/>
<dbReference type="PROSITE" id="PS51257">
    <property type="entry name" value="PROKAR_LIPOPROTEIN"/>
    <property type="match status" value="1"/>
</dbReference>